<sequence length="160" mass="17931">MKKRGELYPGSTQIDNGSLDAQVVRMGGSANGNAWRNFCCAYEAKTVVQTGILAWIVHELGAWRSFCCTLEAKTVVQAGMLAWIVHELGAWRSFCCTLEAKTVVQTGILAWIVHDSTPSEILSEPNKRTGWKARDGYQVGRQRRYGSGERREDRNDDHKI</sequence>
<dbReference type="AlphaFoldDB" id="A0A194QDS0"/>
<feature type="region of interest" description="Disordered" evidence="1">
    <location>
        <begin position="123"/>
        <end position="160"/>
    </location>
</feature>
<dbReference type="Proteomes" id="UP000053268">
    <property type="component" value="Unassembled WGS sequence"/>
</dbReference>
<evidence type="ECO:0000256" key="1">
    <source>
        <dbReference type="SAM" id="MobiDB-lite"/>
    </source>
</evidence>
<protein>
    <submittedName>
        <fullName evidence="2">Uncharacterized protein</fullName>
    </submittedName>
</protein>
<evidence type="ECO:0000313" key="3">
    <source>
        <dbReference type="Proteomes" id="UP000053268"/>
    </source>
</evidence>
<accession>A0A194QDS0</accession>
<reference evidence="2 3" key="1">
    <citation type="journal article" date="2015" name="Nat. Commun.">
        <title>Outbred genome sequencing and CRISPR/Cas9 gene editing in butterflies.</title>
        <authorList>
            <person name="Li X."/>
            <person name="Fan D."/>
            <person name="Zhang W."/>
            <person name="Liu G."/>
            <person name="Zhang L."/>
            <person name="Zhao L."/>
            <person name="Fang X."/>
            <person name="Chen L."/>
            <person name="Dong Y."/>
            <person name="Chen Y."/>
            <person name="Ding Y."/>
            <person name="Zhao R."/>
            <person name="Feng M."/>
            <person name="Zhu Y."/>
            <person name="Feng Y."/>
            <person name="Jiang X."/>
            <person name="Zhu D."/>
            <person name="Xiang H."/>
            <person name="Feng X."/>
            <person name="Li S."/>
            <person name="Wang J."/>
            <person name="Zhang G."/>
            <person name="Kronforst M.R."/>
            <person name="Wang W."/>
        </authorList>
    </citation>
    <scope>NUCLEOTIDE SEQUENCE [LARGE SCALE GENOMIC DNA]</scope>
    <source>
        <strain evidence="2">Ya'a_city_454_Px</strain>
        <tissue evidence="2">Whole body</tissue>
    </source>
</reference>
<evidence type="ECO:0000313" key="2">
    <source>
        <dbReference type="EMBL" id="KPJ03607.1"/>
    </source>
</evidence>
<feature type="compositionally biased region" description="Basic and acidic residues" evidence="1">
    <location>
        <begin position="146"/>
        <end position="160"/>
    </location>
</feature>
<name>A0A194QDS0_PAPXU</name>
<keyword evidence="3" id="KW-1185">Reference proteome</keyword>
<dbReference type="EMBL" id="KQ459144">
    <property type="protein sequence ID" value="KPJ03607.1"/>
    <property type="molecule type" value="Genomic_DNA"/>
</dbReference>
<gene>
    <name evidence="2" type="ORF">RR46_04219</name>
</gene>
<proteinExistence type="predicted"/>
<organism evidence="2 3">
    <name type="scientific">Papilio xuthus</name>
    <name type="common">Asian swallowtail butterfly</name>
    <dbReference type="NCBI Taxonomy" id="66420"/>
    <lineage>
        <taxon>Eukaryota</taxon>
        <taxon>Metazoa</taxon>
        <taxon>Ecdysozoa</taxon>
        <taxon>Arthropoda</taxon>
        <taxon>Hexapoda</taxon>
        <taxon>Insecta</taxon>
        <taxon>Pterygota</taxon>
        <taxon>Neoptera</taxon>
        <taxon>Endopterygota</taxon>
        <taxon>Lepidoptera</taxon>
        <taxon>Glossata</taxon>
        <taxon>Ditrysia</taxon>
        <taxon>Papilionoidea</taxon>
        <taxon>Papilionidae</taxon>
        <taxon>Papilioninae</taxon>
        <taxon>Papilio</taxon>
    </lineage>
</organism>